<dbReference type="AlphaFoldDB" id="A0A1Q3BJS2"/>
<evidence type="ECO:0000259" key="1">
    <source>
        <dbReference type="Pfam" id="PF00098"/>
    </source>
</evidence>
<feature type="non-terminal residue" evidence="2">
    <location>
        <position position="258"/>
    </location>
</feature>
<protein>
    <submittedName>
        <fullName evidence="2">UBN2_2 domain-containing protein</fullName>
    </submittedName>
</protein>
<evidence type="ECO:0000313" key="3">
    <source>
        <dbReference type="Proteomes" id="UP000187406"/>
    </source>
</evidence>
<evidence type="ECO:0000313" key="2">
    <source>
        <dbReference type="EMBL" id="GAV68241.1"/>
    </source>
</evidence>
<dbReference type="Proteomes" id="UP000187406">
    <property type="component" value="Unassembled WGS sequence"/>
</dbReference>
<dbReference type="InterPro" id="IPR001878">
    <property type="entry name" value="Znf_CCHC"/>
</dbReference>
<accession>A0A1Q3BJS2</accession>
<reference evidence="3" key="1">
    <citation type="submission" date="2016-04" db="EMBL/GenBank/DDBJ databases">
        <title>Cephalotus genome sequencing.</title>
        <authorList>
            <person name="Fukushima K."/>
            <person name="Hasebe M."/>
            <person name="Fang X."/>
        </authorList>
    </citation>
    <scope>NUCLEOTIDE SEQUENCE [LARGE SCALE GENOMIC DNA]</scope>
    <source>
        <strain evidence="3">cv. St1</strain>
    </source>
</reference>
<dbReference type="Pfam" id="PF00098">
    <property type="entry name" value="zf-CCHC"/>
    <property type="match status" value="1"/>
</dbReference>
<feature type="non-terminal residue" evidence="2">
    <location>
        <position position="1"/>
    </location>
</feature>
<dbReference type="Pfam" id="PF14223">
    <property type="entry name" value="Retrotran_gag_2"/>
    <property type="match status" value="1"/>
</dbReference>
<sequence>QHEHMETLGVILLHLKELYDTLSRTARFNQSRQLFWMKIPERASVHAHGLKMIDLIEQFAQLDCMMDNDFYIDLILTSFPQKFSQFISNFYMNKVDCLLPELVAMLRTVEADFDIGKAKKNKKKAKSLGVIGRVAKEKVKQLSEDKACFHCGKQGHWKRDYKEFLASTSSTGASGSGTFMIELNLAYKVSSTWVLDTGYGTNICNSLQGLRNARLLGAEDAVDQRLGDGFRIITRVVGVFYLHLPIGYVLTLNPCYFV</sequence>
<dbReference type="EMBL" id="BDDD01000624">
    <property type="protein sequence ID" value="GAV68241.1"/>
    <property type="molecule type" value="Genomic_DNA"/>
</dbReference>
<gene>
    <name evidence="2" type="ORF">CFOL_v3_11744</name>
</gene>
<keyword evidence="3" id="KW-1185">Reference proteome</keyword>
<dbReference type="GO" id="GO:0008270">
    <property type="term" value="F:zinc ion binding"/>
    <property type="evidence" value="ECO:0007669"/>
    <property type="project" value="InterPro"/>
</dbReference>
<feature type="domain" description="CCHC-type" evidence="1">
    <location>
        <begin position="147"/>
        <end position="160"/>
    </location>
</feature>
<name>A0A1Q3BJS2_CEPFO</name>
<dbReference type="InParanoid" id="A0A1Q3BJS2"/>
<dbReference type="GO" id="GO:0003676">
    <property type="term" value="F:nucleic acid binding"/>
    <property type="evidence" value="ECO:0007669"/>
    <property type="project" value="InterPro"/>
</dbReference>
<comment type="caution">
    <text evidence="2">The sequence shown here is derived from an EMBL/GenBank/DDBJ whole genome shotgun (WGS) entry which is preliminary data.</text>
</comment>
<dbReference type="Gene3D" id="4.10.60.10">
    <property type="entry name" value="Zinc finger, CCHC-type"/>
    <property type="match status" value="1"/>
</dbReference>
<proteinExistence type="predicted"/>
<organism evidence="2 3">
    <name type="scientific">Cephalotus follicularis</name>
    <name type="common">Albany pitcher plant</name>
    <dbReference type="NCBI Taxonomy" id="3775"/>
    <lineage>
        <taxon>Eukaryota</taxon>
        <taxon>Viridiplantae</taxon>
        <taxon>Streptophyta</taxon>
        <taxon>Embryophyta</taxon>
        <taxon>Tracheophyta</taxon>
        <taxon>Spermatophyta</taxon>
        <taxon>Magnoliopsida</taxon>
        <taxon>eudicotyledons</taxon>
        <taxon>Gunneridae</taxon>
        <taxon>Pentapetalae</taxon>
        <taxon>rosids</taxon>
        <taxon>fabids</taxon>
        <taxon>Oxalidales</taxon>
        <taxon>Cephalotaceae</taxon>
        <taxon>Cephalotus</taxon>
    </lineage>
</organism>